<keyword evidence="2 4" id="KW-0863">Zinc-finger</keyword>
<keyword evidence="1 4" id="KW-0479">Metal-binding</keyword>
<dbReference type="PANTHER" id="PTHR10131">
    <property type="entry name" value="TNF RECEPTOR ASSOCIATED FACTOR"/>
    <property type="match status" value="1"/>
</dbReference>
<feature type="zinc finger region" description="TRAF-type" evidence="4">
    <location>
        <begin position="167"/>
        <end position="208"/>
    </location>
</feature>
<dbReference type="PROSITE" id="PS50145">
    <property type="entry name" value="ZF_TRAF"/>
    <property type="match status" value="4"/>
</dbReference>
<feature type="compositionally biased region" description="Low complexity" evidence="5">
    <location>
        <begin position="72"/>
        <end position="87"/>
    </location>
</feature>
<dbReference type="GO" id="GO:0008270">
    <property type="term" value="F:zinc ion binding"/>
    <property type="evidence" value="ECO:0007669"/>
    <property type="project" value="UniProtKB-KW"/>
</dbReference>
<evidence type="ECO:0000313" key="7">
    <source>
        <dbReference type="EMBL" id="KAJ0398710.1"/>
    </source>
</evidence>
<dbReference type="Pfam" id="PF02176">
    <property type="entry name" value="zf-TRAF"/>
    <property type="match status" value="2"/>
</dbReference>
<organism evidence="7 8">
    <name type="scientific">Pythium insidiosum</name>
    <name type="common">Pythiosis disease agent</name>
    <dbReference type="NCBI Taxonomy" id="114742"/>
    <lineage>
        <taxon>Eukaryota</taxon>
        <taxon>Sar</taxon>
        <taxon>Stramenopiles</taxon>
        <taxon>Oomycota</taxon>
        <taxon>Peronosporomycetes</taxon>
        <taxon>Pythiales</taxon>
        <taxon>Pythiaceae</taxon>
        <taxon>Pythium</taxon>
    </lineage>
</organism>
<dbReference type="EMBL" id="JAKCXM010000206">
    <property type="protein sequence ID" value="KAJ0398710.1"/>
    <property type="molecule type" value="Genomic_DNA"/>
</dbReference>
<dbReference type="Pfam" id="PF13385">
    <property type="entry name" value="Laminin_G_3"/>
    <property type="match status" value="1"/>
</dbReference>
<keyword evidence="3 4" id="KW-0862">Zinc</keyword>
<feature type="domain" description="TRAF-type" evidence="6">
    <location>
        <begin position="167"/>
        <end position="208"/>
    </location>
</feature>
<feature type="compositionally biased region" description="Basic and acidic residues" evidence="5">
    <location>
        <begin position="993"/>
        <end position="1010"/>
    </location>
</feature>
<dbReference type="InterPro" id="IPR013083">
    <property type="entry name" value="Znf_RING/FYVE/PHD"/>
</dbReference>
<dbReference type="InterPro" id="IPR013320">
    <property type="entry name" value="ConA-like_dom_sf"/>
</dbReference>
<feature type="zinc finger region" description="TRAF-type" evidence="4">
    <location>
        <begin position="258"/>
        <end position="349"/>
    </location>
</feature>
<dbReference type="Proteomes" id="UP001209570">
    <property type="component" value="Unassembled WGS sequence"/>
</dbReference>
<dbReference type="SUPFAM" id="SSF49599">
    <property type="entry name" value="TRAF domain-like"/>
    <property type="match status" value="2"/>
</dbReference>
<dbReference type="Gene3D" id="2.60.120.200">
    <property type="match status" value="1"/>
</dbReference>
<feature type="domain" description="TRAF-type" evidence="6">
    <location>
        <begin position="934"/>
        <end position="968"/>
    </location>
</feature>
<evidence type="ECO:0000256" key="2">
    <source>
        <dbReference type="ARBA" id="ARBA00022771"/>
    </source>
</evidence>
<evidence type="ECO:0000256" key="3">
    <source>
        <dbReference type="ARBA" id="ARBA00022833"/>
    </source>
</evidence>
<feature type="domain" description="TRAF-type" evidence="6">
    <location>
        <begin position="258"/>
        <end position="349"/>
    </location>
</feature>
<evidence type="ECO:0000259" key="6">
    <source>
        <dbReference type="PROSITE" id="PS50145"/>
    </source>
</evidence>
<evidence type="ECO:0000313" key="8">
    <source>
        <dbReference type="Proteomes" id="UP001209570"/>
    </source>
</evidence>
<name>A0AAD5LEW4_PYTIN</name>
<feature type="zinc finger region" description="TRAF-type" evidence="4">
    <location>
        <begin position="835"/>
        <end position="879"/>
    </location>
</feature>
<gene>
    <name evidence="7" type="ORF">P43SY_004127</name>
</gene>
<evidence type="ECO:0000256" key="5">
    <source>
        <dbReference type="SAM" id="MobiDB-lite"/>
    </source>
</evidence>
<proteinExistence type="predicted"/>
<reference evidence="7" key="1">
    <citation type="submission" date="2021-12" db="EMBL/GenBank/DDBJ databases">
        <title>Prjna785345.</title>
        <authorList>
            <person name="Rujirawat T."/>
            <person name="Krajaejun T."/>
        </authorList>
    </citation>
    <scope>NUCLEOTIDE SEQUENCE</scope>
    <source>
        <strain evidence="7">Pi057C3</strain>
    </source>
</reference>
<feature type="region of interest" description="Disordered" evidence="5">
    <location>
        <begin position="45"/>
        <end position="87"/>
    </location>
</feature>
<evidence type="ECO:0000256" key="4">
    <source>
        <dbReference type="PROSITE-ProRule" id="PRU00207"/>
    </source>
</evidence>
<dbReference type="AlphaFoldDB" id="A0AAD5LEW4"/>
<protein>
    <recommendedName>
        <fullName evidence="6">TRAF-type domain-containing protein</fullName>
    </recommendedName>
</protein>
<dbReference type="PANTHER" id="PTHR10131:SF94">
    <property type="entry name" value="TNF RECEPTOR-ASSOCIATED FACTOR 4"/>
    <property type="match status" value="1"/>
</dbReference>
<feature type="region of interest" description="Disordered" evidence="5">
    <location>
        <begin position="977"/>
        <end position="1010"/>
    </location>
</feature>
<sequence length="1010" mass="113342">MCASAASVAWLPSKVPRLSAPECLPAELQELARQLHAVHVQREELLANGSEPSSPPRRRQSPSSAKRRASHLAPLSPSRSPSRSAPVLPAWPASDRLLCECLDEFDSSLALQRHRVTDCRLRPVRCPRAGCEQVFPAEQRAQHDASQCPALQRTRQLLAQHADAHAPTPCPQCAAAVPFRQLSTHQLVDCPRREVSCRFAALGCPARFAAADAAAHEAQQCVVARHRAQILAHAASVNATTTCDWCGGTVLQRKLLDHQEDTCPERERPCPHAPACPEWVPVGRVDEHLRSQCVVTRERDAMVARAREQNAPVRCLQCGDAVPRRHLGGHLRAECPSRVVACKNAAHGCNARLRFRDRHLHEDFLALARRERSMLCFPVGGHAYVAVTDESWAEAERQPVDLPPPWTAEYFVWLEDAREEIVELHLQSLEHVETIAMQSRERERCQQQSAACKKQLKQLKKLRRDKRSAAEIAASAKDLAEAFDAAEQGAVAATQAIALAKGWLQILVLEAARILLQPENDSDRDDIRELVASQAREELERRVLLQELGDDEQQQLADLERWARALERQAASPADRQQRVAEQNRLLAKRAEWAELKAALRDDDPDHERLLRRYDRELAKVDAKLALVSDATPRELLERRGRHVIASSSRYAISLVGGRDGGVTFYRPATAKGPREVPLGVALARNRWHHVVLSASQQGELTLVLDGSVAARRRGLFRLPLTRLGAPSESFQGYVQEVRYWRSCLPLESVRRQATAVLDVARHSDLLAYWTFEEAHGELVDDLALRLPRAACVHTTWVLYNTAAVRRRFGAPPTPSYRDRTACIVNQRLRLLAQHARDRATERVACSQRCGAAVVLRDLDAHLRLECPKRLVVCREVACDALHRADDAAGHRATACRPAGLRDELVRRRLERLEAVECLLLCGLPVTRGALERHVQRACPNRLISCPRADCGETIVAHSVREHLRADCKSPSLLRERRRVENARQRRRRRQRQRDDARSQPDQRATDPTV</sequence>
<accession>A0AAD5LEW4</accession>
<feature type="compositionally biased region" description="Basic residues" evidence="5">
    <location>
        <begin position="56"/>
        <end position="70"/>
    </location>
</feature>
<comment type="caution">
    <text evidence="7">The sequence shown here is derived from an EMBL/GenBank/DDBJ whole genome shotgun (WGS) entry which is preliminary data.</text>
</comment>
<keyword evidence="8" id="KW-1185">Reference proteome</keyword>
<dbReference type="SUPFAM" id="SSF49899">
    <property type="entry name" value="Concanavalin A-like lectins/glucanases"/>
    <property type="match status" value="1"/>
</dbReference>
<feature type="domain" description="TRAF-type" evidence="6">
    <location>
        <begin position="835"/>
        <end position="879"/>
    </location>
</feature>
<dbReference type="Gene3D" id="3.30.40.10">
    <property type="entry name" value="Zinc/RING finger domain, C3HC4 (zinc finger)"/>
    <property type="match status" value="5"/>
</dbReference>
<evidence type="ECO:0000256" key="1">
    <source>
        <dbReference type="ARBA" id="ARBA00022723"/>
    </source>
</evidence>
<dbReference type="InterPro" id="IPR001293">
    <property type="entry name" value="Znf_TRAF"/>
</dbReference>
<feature type="zinc finger region" description="TRAF-type" evidence="4">
    <location>
        <begin position="934"/>
        <end position="968"/>
    </location>
</feature>